<name>A0LMG8_SYNFM</name>
<dbReference type="InterPro" id="IPR050123">
    <property type="entry name" value="Prok_molybdopt-oxidoreductase"/>
</dbReference>
<accession>A0LMG8</accession>
<keyword evidence="5" id="KW-0411">Iron-sulfur</keyword>
<organism evidence="7 8">
    <name type="scientific">Syntrophobacter fumaroxidans (strain DSM 10017 / MPOB)</name>
    <dbReference type="NCBI Taxonomy" id="335543"/>
    <lineage>
        <taxon>Bacteria</taxon>
        <taxon>Pseudomonadati</taxon>
        <taxon>Thermodesulfobacteriota</taxon>
        <taxon>Syntrophobacteria</taxon>
        <taxon>Syntrophobacterales</taxon>
        <taxon>Syntrophobacteraceae</taxon>
        <taxon>Syntrophobacter</taxon>
    </lineage>
</organism>
<evidence type="ECO:0000313" key="7">
    <source>
        <dbReference type="EMBL" id="ABK18620.1"/>
    </source>
</evidence>
<dbReference type="PANTHER" id="PTHR43105:SF14">
    <property type="entry name" value="FORMATE DEHYDROGENASE H"/>
    <property type="match status" value="1"/>
</dbReference>
<reference evidence="7 8" key="1">
    <citation type="submission" date="2006-10" db="EMBL/GenBank/DDBJ databases">
        <title>Complete sequence of Syntrophobacter fumaroxidans MPOB.</title>
        <authorList>
            <consortium name="US DOE Joint Genome Institute"/>
            <person name="Copeland A."/>
            <person name="Lucas S."/>
            <person name="Lapidus A."/>
            <person name="Barry K."/>
            <person name="Detter J.C."/>
            <person name="Glavina del Rio T."/>
            <person name="Hammon N."/>
            <person name="Israni S."/>
            <person name="Pitluck S."/>
            <person name="Goltsman E.G."/>
            <person name="Martinez M."/>
            <person name="Schmutz J."/>
            <person name="Larimer F."/>
            <person name="Land M."/>
            <person name="Hauser L."/>
            <person name="Kyrpides N."/>
            <person name="Kim E."/>
            <person name="Boone D.R."/>
            <person name="Brockman F."/>
            <person name="Culley D."/>
            <person name="Ferry J."/>
            <person name="Gunsalus R."/>
            <person name="McInerney M.J."/>
            <person name="Morrison M."/>
            <person name="Plugge C."/>
            <person name="Rohlin L."/>
            <person name="Scholten J."/>
            <person name="Sieber J."/>
            <person name="Stams A.J.M."/>
            <person name="Worm P."/>
            <person name="Henstra A.M."/>
            <person name="Richardson P."/>
        </authorList>
    </citation>
    <scope>NUCLEOTIDE SEQUENCE [LARGE SCALE GENOMIC DNA]</scope>
    <source>
        <strain evidence="8">DSM 10017 / MPOB</strain>
    </source>
</reference>
<dbReference type="PROSITE" id="PS51669">
    <property type="entry name" value="4FE4S_MOW_BIS_MGD"/>
    <property type="match status" value="1"/>
</dbReference>
<evidence type="ECO:0000256" key="4">
    <source>
        <dbReference type="ARBA" id="ARBA00023004"/>
    </source>
</evidence>
<dbReference type="GO" id="GO:0051539">
    <property type="term" value="F:4 iron, 4 sulfur cluster binding"/>
    <property type="evidence" value="ECO:0007669"/>
    <property type="project" value="UniProtKB-KW"/>
</dbReference>
<dbReference type="Pfam" id="PF04879">
    <property type="entry name" value="Molybdop_Fe4S4"/>
    <property type="match status" value="1"/>
</dbReference>
<dbReference type="STRING" id="335543.Sfum_2946"/>
<sequence length="135" mass="15086">MEFKSVITTCPICACGCGMWLEVMDGRIVATAPSKTSPTNRGKLCIKGWNVHEFVQHPDRLKKPLIRKDGVSREVPWDEALAYTAGELRRIRDAYGPDSIAFLSSARCTNEENYILQKFARTAVGTNNVDHCARL</sequence>
<keyword evidence="4" id="KW-0408">Iron</keyword>
<dbReference type="GO" id="GO:0046872">
    <property type="term" value="F:metal ion binding"/>
    <property type="evidence" value="ECO:0007669"/>
    <property type="project" value="UniProtKB-KW"/>
</dbReference>
<dbReference type="Gene3D" id="2.20.25.90">
    <property type="entry name" value="ADC-like domains"/>
    <property type="match status" value="1"/>
</dbReference>
<keyword evidence="8" id="KW-1185">Reference proteome</keyword>
<evidence type="ECO:0000259" key="6">
    <source>
        <dbReference type="PROSITE" id="PS51669"/>
    </source>
</evidence>
<dbReference type="KEGG" id="sfu:Sfum_2946"/>
<dbReference type="InterPro" id="IPR006963">
    <property type="entry name" value="Mopterin_OxRdtase_4Fe-4S_dom"/>
</dbReference>
<dbReference type="GO" id="GO:0016020">
    <property type="term" value="C:membrane"/>
    <property type="evidence" value="ECO:0007669"/>
    <property type="project" value="TreeGrafter"/>
</dbReference>
<keyword evidence="2" id="KW-0479">Metal-binding</keyword>
<evidence type="ECO:0000256" key="2">
    <source>
        <dbReference type="ARBA" id="ARBA00022723"/>
    </source>
</evidence>
<dbReference type="InterPro" id="IPR006656">
    <property type="entry name" value="Mopterin_OxRdtase"/>
</dbReference>
<dbReference type="eggNOG" id="COG3383">
    <property type="taxonomic scope" value="Bacteria"/>
</dbReference>
<dbReference type="PANTHER" id="PTHR43105">
    <property type="entry name" value="RESPIRATORY NITRATE REDUCTASE"/>
    <property type="match status" value="1"/>
</dbReference>
<evidence type="ECO:0000256" key="1">
    <source>
        <dbReference type="ARBA" id="ARBA00022485"/>
    </source>
</evidence>
<dbReference type="SMART" id="SM00926">
    <property type="entry name" value="Molybdop_Fe4S4"/>
    <property type="match status" value="1"/>
</dbReference>
<dbReference type="Gene3D" id="3.40.50.740">
    <property type="match status" value="1"/>
</dbReference>
<dbReference type="GO" id="GO:0022904">
    <property type="term" value="P:respiratory electron transport chain"/>
    <property type="evidence" value="ECO:0007669"/>
    <property type="project" value="TreeGrafter"/>
</dbReference>
<dbReference type="InParanoid" id="A0LMG8"/>
<evidence type="ECO:0000256" key="3">
    <source>
        <dbReference type="ARBA" id="ARBA00023002"/>
    </source>
</evidence>
<evidence type="ECO:0000313" key="8">
    <source>
        <dbReference type="Proteomes" id="UP000001784"/>
    </source>
</evidence>
<keyword evidence="3" id="KW-0560">Oxidoreductase</keyword>
<keyword evidence="1" id="KW-0004">4Fe-4S</keyword>
<gene>
    <name evidence="7" type="ordered locus">Sfum_2946</name>
</gene>
<dbReference type="Proteomes" id="UP000001784">
    <property type="component" value="Chromosome"/>
</dbReference>
<feature type="domain" description="4Fe-4S Mo/W bis-MGD-type" evidence="6">
    <location>
        <begin position="3"/>
        <end position="59"/>
    </location>
</feature>
<dbReference type="SUPFAM" id="SSF53706">
    <property type="entry name" value="Formate dehydrogenase/DMSO reductase, domains 1-3"/>
    <property type="match status" value="1"/>
</dbReference>
<protein>
    <submittedName>
        <fullName evidence="7">Molybdopterin oxidoreductase Fe4S4 region</fullName>
    </submittedName>
</protein>
<dbReference type="HOGENOM" id="CLU_061371_2_1_7"/>
<dbReference type="GO" id="GO:0003954">
    <property type="term" value="F:NADH dehydrogenase activity"/>
    <property type="evidence" value="ECO:0007669"/>
    <property type="project" value="TreeGrafter"/>
</dbReference>
<dbReference type="Pfam" id="PF00384">
    <property type="entry name" value="Molybdopterin"/>
    <property type="match status" value="1"/>
</dbReference>
<dbReference type="EMBL" id="CP000478">
    <property type="protein sequence ID" value="ABK18620.1"/>
    <property type="molecule type" value="Genomic_DNA"/>
</dbReference>
<dbReference type="AlphaFoldDB" id="A0LMG8"/>
<evidence type="ECO:0000256" key="5">
    <source>
        <dbReference type="ARBA" id="ARBA00023014"/>
    </source>
</evidence>
<proteinExistence type="predicted"/>